<dbReference type="InterPro" id="IPR036388">
    <property type="entry name" value="WH-like_DNA-bd_sf"/>
</dbReference>
<evidence type="ECO:0000256" key="10">
    <source>
        <dbReference type="SAM" id="MobiDB-lite"/>
    </source>
</evidence>
<evidence type="ECO:0000256" key="9">
    <source>
        <dbReference type="ARBA" id="ARBA00081863"/>
    </source>
</evidence>
<feature type="domain" description="TFIIF beta subunit HTH" evidence="11">
    <location>
        <begin position="232"/>
        <end position="295"/>
    </location>
</feature>
<evidence type="ECO:0000256" key="4">
    <source>
        <dbReference type="ARBA" id="ARBA00023015"/>
    </source>
</evidence>
<dbReference type="OrthoDB" id="26094at2759"/>
<dbReference type="InterPro" id="IPR003196">
    <property type="entry name" value="TFIIF_beta"/>
</dbReference>
<dbReference type="GO" id="GO:0003677">
    <property type="term" value="F:DNA binding"/>
    <property type="evidence" value="ECO:0007669"/>
    <property type="project" value="UniProtKB-KW"/>
</dbReference>
<evidence type="ECO:0000256" key="1">
    <source>
        <dbReference type="ARBA" id="ARBA00004123"/>
    </source>
</evidence>
<feature type="compositionally biased region" description="Basic and acidic residues" evidence="10">
    <location>
        <begin position="1"/>
        <end position="10"/>
    </location>
</feature>
<dbReference type="Pfam" id="PF02270">
    <property type="entry name" value="TFIIF_beta"/>
    <property type="match status" value="1"/>
</dbReference>
<dbReference type="Proteomes" id="UP001150538">
    <property type="component" value="Unassembled WGS sequence"/>
</dbReference>
<evidence type="ECO:0000259" key="12">
    <source>
        <dbReference type="Pfam" id="PF17683"/>
    </source>
</evidence>
<name>A0A9W8DQF4_9FUNG</name>
<dbReference type="SUPFAM" id="SSF50916">
    <property type="entry name" value="Rap30/74 interaction domains"/>
    <property type="match status" value="1"/>
</dbReference>
<comment type="subcellular location">
    <subcellularLocation>
        <location evidence="1">Nucleus</location>
    </subcellularLocation>
</comment>
<proteinExistence type="inferred from homology"/>
<dbReference type="SUPFAM" id="SSF46785">
    <property type="entry name" value="Winged helix' DNA-binding domain"/>
    <property type="match status" value="1"/>
</dbReference>
<accession>A0A9W8DQF4</accession>
<evidence type="ECO:0000256" key="3">
    <source>
        <dbReference type="ARBA" id="ARBA00021453"/>
    </source>
</evidence>
<dbReference type="InterPro" id="IPR036390">
    <property type="entry name" value="WH_DNA-bd_sf"/>
</dbReference>
<feature type="region of interest" description="Disordered" evidence="10">
    <location>
        <begin position="300"/>
        <end position="343"/>
    </location>
</feature>
<protein>
    <recommendedName>
        <fullName evidence="3">Transcription initiation factor IIF subunit beta</fullName>
    </recommendedName>
    <alternativeName>
        <fullName evidence="9">TFIIF medium subunit</fullName>
    </alternativeName>
    <alternativeName>
        <fullName evidence="8">TFIIF-beta</fullName>
    </alternativeName>
</protein>
<dbReference type="InterPro" id="IPR040450">
    <property type="entry name" value="TFIIF_beta_HTH"/>
</dbReference>
<dbReference type="Pfam" id="PF17683">
    <property type="entry name" value="TFIIF_beta_N"/>
    <property type="match status" value="1"/>
</dbReference>
<feature type="domain" description="TFIIF beta subunit N-terminal" evidence="12">
    <location>
        <begin position="64"/>
        <end position="175"/>
    </location>
</feature>
<dbReference type="InterPro" id="IPR011039">
    <property type="entry name" value="TFIIF_interaction"/>
</dbReference>
<dbReference type="Gene3D" id="1.10.10.10">
    <property type="entry name" value="Winged helix-like DNA-binding domain superfamily/Winged helix DNA-binding domain"/>
    <property type="match status" value="1"/>
</dbReference>
<evidence type="ECO:0000313" key="13">
    <source>
        <dbReference type="EMBL" id="KAJ1914282.1"/>
    </source>
</evidence>
<dbReference type="PANTHER" id="PTHR10445:SF0">
    <property type="entry name" value="GENERAL TRANSCRIPTION FACTOR IIF SUBUNIT 2"/>
    <property type="match status" value="1"/>
</dbReference>
<evidence type="ECO:0000313" key="14">
    <source>
        <dbReference type="Proteomes" id="UP001150538"/>
    </source>
</evidence>
<dbReference type="GO" id="GO:0005674">
    <property type="term" value="C:transcription factor TFIIF complex"/>
    <property type="evidence" value="ECO:0007669"/>
    <property type="project" value="InterPro"/>
</dbReference>
<dbReference type="AlphaFoldDB" id="A0A9W8DQF4"/>
<evidence type="ECO:0000256" key="7">
    <source>
        <dbReference type="ARBA" id="ARBA00023242"/>
    </source>
</evidence>
<dbReference type="InterPro" id="IPR040504">
    <property type="entry name" value="TFIIF_beta_N"/>
</dbReference>
<keyword evidence="6" id="KW-0804">Transcription</keyword>
<keyword evidence="5" id="KW-0238">DNA-binding</keyword>
<keyword evidence="7" id="KW-0539">Nucleus</keyword>
<keyword evidence="4" id="KW-0805">Transcription regulation</keyword>
<evidence type="ECO:0000256" key="2">
    <source>
        <dbReference type="ARBA" id="ARBA00009543"/>
    </source>
</evidence>
<organism evidence="13 14">
    <name type="scientific">Mycoemilia scoparia</name>
    <dbReference type="NCBI Taxonomy" id="417184"/>
    <lineage>
        <taxon>Eukaryota</taxon>
        <taxon>Fungi</taxon>
        <taxon>Fungi incertae sedis</taxon>
        <taxon>Zoopagomycota</taxon>
        <taxon>Kickxellomycotina</taxon>
        <taxon>Kickxellomycetes</taxon>
        <taxon>Kickxellales</taxon>
        <taxon>Kickxellaceae</taxon>
        <taxon>Mycoemilia</taxon>
    </lineage>
</organism>
<dbReference type="FunFam" id="1.10.10.10:FF:000035">
    <property type="entry name" value="General transcription factor IIF subunit 2"/>
    <property type="match status" value="1"/>
</dbReference>
<dbReference type="PANTHER" id="PTHR10445">
    <property type="entry name" value="GENERAL TRANSCRIPTION FACTOR IIF SUBUNIT 2"/>
    <property type="match status" value="1"/>
</dbReference>
<gene>
    <name evidence="13" type="ORF">H4219_004866</name>
</gene>
<keyword evidence="14" id="KW-1185">Reference proteome</keyword>
<evidence type="ECO:0000256" key="8">
    <source>
        <dbReference type="ARBA" id="ARBA00081473"/>
    </source>
</evidence>
<evidence type="ECO:0000259" key="11">
    <source>
        <dbReference type="Pfam" id="PF02270"/>
    </source>
</evidence>
<feature type="compositionally biased region" description="Acidic residues" evidence="10">
    <location>
        <begin position="332"/>
        <end position="343"/>
    </location>
</feature>
<comment type="caution">
    <text evidence="13">The sequence shown here is derived from an EMBL/GenBank/DDBJ whole genome shotgun (WGS) entry which is preliminary data.</text>
</comment>
<dbReference type="GO" id="GO:0006367">
    <property type="term" value="P:transcription initiation at RNA polymerase II promoter"/>
    <property type="evidence" value="ECO:0007669"/>
    <property type="project" value="InterPro"/>
</dbReference>
<feature type="region of interest" description="Disordered" evidence="10">
    <location>
        <begin position="1"/>
        <end position="56"/>
    </location>
</feature>
<evidence type="ECO:0000256" key="6">
    <source>
        <dbReference type="ARBA" id="ARBA00023163"/>
    </source>
</evidence>
<sequence>MSDNEGRPEFMDGESDLYIRPEAEGPNTADGANSNPNNSSSNSGHMVVDEDDETEDVKMDELGSKVWLVKVPDFLAERWRSADNPDEEIGKLRIYDQPDANGNNISMLLPDTAGNSDIPKEYHLKVINNQVQNMYVFSELKKPDQNLKPTNIKNTQAVPTALTGTIHHECTISPVFNDEYQNIMRKRTLKADRPNSSVVLMNDIFRPDMHRAPEPFLLSTKQQKKQKEAKYARMPREELRDLLFSVFEDYQYWSMKGLIEYTKQPQQFLREVLLEIAELNRDGSFASLYSLKQEYLSQHQAKGGSIAPTNEASSSAAAGGGGGSRANSTSDLLDDEFEDDDNE</sequence>
<feature type="compositionally biased region" description="Low complexity" evidence="10">
    <location>
        <begin position="33"/>
        <end position="43"/>
    </location>
</feature>
<reference evidence="13" key="1">
    <citation type="submission" date="2022-07" db="EMBL/GenBank/DDBJ databases">
        <title>Phylogenomic reconstructions and comparative analyses of Kickxellomycotina fungi.</title>
        <authorList>
            <person name="Reynolds N.K."/>
            <person name="Stajich J.E."/>
            <person name="Barry K."/>
            <person name="Grigoriev I.V."/>
            <person name="Crous P."/>
            <person name="Smith M.E."/>
        </authorList>
    </citation>
    <scope>NUCLEOTIDE SEQUENCE</scope>
    <source>
        <strain evidence="13">NBRC 100468</strain>
    </source>
</reference>
<comment type="similarity">
    <text evidence="2">Belongs to the TFIIF beta subunit family.</text>
</comment>
<evidence type="ECO:0000256" key="5">
    <source>
        <dbReference type="ARBA" id="ARBA00023125"/>
    </source>
</evidence>
<dbReference type="CDD" id="cd07980">
    <property type="entry name" value="TFIIF_beta"/>
    <property type="match status" value="1"/>
</dbReference>
<dbReference type="EMBL" id="JANBPU010000207">
    <property type="protein sequence ID" value="KAJ1914282.1"/>
    <property type="molecule type" value="Genomic_DNA"/>
</dbReference>